<evidence type="ECO:0000313" key="2">
    <source>
        <dbReference type="Proteomes" id="UP000183653"/>
    </source>
</evidence>
<dbReference type="AlphaFoldDB" id="A0A8B3XV78"/>
<keyword evidence="2" id="KW-1185">Reference proteome</keyword>
<accession>A0A8B3XV78</accession>
<gene>
    <name evidence="1" type="ORF">SAMN04490197_1602</name>
</gene>
<organism evidence="1 2">
    <name type="scientific">Pseudomonas orientalis</name>
    <dbReference type="NCBI Taxonomy" id="76758"/>
    <lineage>
        <taxon>Bacteria</taxon>
        <taxon>Pseudomonadati</taxon>
        <taxon>Pseudomonadota</taxon>
        <taxon>Gammaproteobacteria</taxon>
        <taxon>Pseudomonadales</taxon>
        <taxon>Pseudomonadaceae</taxon>
        <taxon>Pseudomonas</taxon>
    </lineage>
</organism>
<dbReference type="EMBL" id="LT629782">
    <property type="protein sequence ID" value="SDT97635.1"/>
    <property type="molecule type" value="Genomic_DNA"/>
</dbReference>
<evidence type="ECO:0000313" key="1">
    <source>
        <dbReference type="EMBL" id="SDT97635.1"/>
    </source>
</evidence>
<protein>
    <submittedName>
        <fullName evidence="1">Uncharacterized protein</fullName>
    </submittedName>
</protein>
<proteinExistence type="predicted"/>
<name>A0A8B3XV78_9PSED</name>
<dbReference type="Proteomes" id="UP000183653">
    <property type="component" value="Chromosome I"/>
</dbReference>
<reference evidence="1 2" key="1">
    <citation type="submission" date="2016-10" db="EMBL/GenBank/DDBJ databases">
        <authorList>
            <person name="Varghese N."/>
            <person name="Submissions S."/>
        </authorList>
    </citation>
    <scope>NUCLEOTIDE SEQUENCE [LARGE SCALE GENOMIC DNA]</scope>
    <source>
        <strain evidence="1 2">BS2775</strain>
    </source>
</reference>
<sequence length="65" mass="7850">MSSFNRYPIFANRYFNNGFNEKSSRFPYIISSRISNFFHSTDNVYYFSSSSLNSLYQRNHRTTRI</sequence>